<protein>
    <submittedName>
        <fullName evidence="2">Uncharacterized protein</fullName>
    </submittedName>
</protein>
<dbReference type="AlphaFoldDB" id="A0AA40KD02"/>
<evidence type="ECO:0000256" key="1">
    <source>
        <dbReference type="SAM" id="SignalP"/>
    </source>
</evidence>
<sequence>MHLLTSAILSLAVLSPALAVPGSRGPGKAAPMAFVKTLEDPLNVTSAIHTSRPAASALYSLLVLRPDIFAGQRPQIIVPRGIWQIKKTEGKWSLLGGEFSNIELAEVDWWPKTS</sequence>
<keyword evidence="1" id="KW-0732">Signal</keyword>
<gene>
    <name evidence="2" type="ORF">B0T18DRAFT_386239</name>
</gene>
<proteinExistence type="predicted"/>
<dbReference type="InterPro" id="IPR011051">
    <property type="entry name" value="RmlC_Cupin_sf"/>
</dbReference>
<keyword evidence="3" id="KW-1185">Reference proteome</keyword>
<comment type="caution">
    <text evidence="2">The sequence shown here is derived from an EMBL/GenBank/DDBJ whole genome shotgun (WGS) entry which is preliminary data.</text>
</comment>
<dbReference type="Proteomes" id="UP001172155">
    <property type="component" value="Unassembled WGS sequence"/>
</dbReference>
<accession>A0AA40KD02</accession>
<feature type="signal peptide" evidence="1">
    <location>
        <begin position="1"/>
        <end position="19"/>
    </location>
</feature>
<dbReference type="Gene3D" id="2.60.120.10">
    <property type="entry name" value="Jelly Rolls"/>
    <property type="match status" value="1"/>
</dbReference>
<feature type="chain" id="PRO_5041436269" evidence="1">
    <location>
        <begin position="20"/>
        <end position="114"/>
    </location>
</feature>
<evidence type="ECO:0000313" key="3">
    <source>
        <dbReference type="Proteomes" id="UP001172155"/>
    </source>
</evidence>
<organism evidence="2 3">
    <name type="scientific">Schizothecium vesticola</name>
    <dbReference type="NCBI Taxonomy" id="314040"/>
    <lineage>
        <taxon>Eukaryota</taxon>
        <taxon>Fungi</taxon>
        <taxon>Dikarya</taxon>
        <taxon>Ascomycota</taxon>
        <taxon>Pezizomycotina</taxon>
        <taxon>Sordariomycetes</taxon>
        <taxon>Sordariomycetidae</taxon>
        <taxon>Sordariales</taxon>
        <taxon>Schizotheciaceae</taxon>
        <taxon>Schizothecium</taxon>
    </lineage>
</organism>
<dbReference type="EMBL" id="JAUKUD010000001">
    <property type="protein sequence ID" value="KAK0754351.1"/>
    <property type="molecule type" value="Genomic_DNA"/>
</dbReference>
<reference evidence="2" key="1">
    <citation type="submission" date="2023-06" db="EMBL/GenBank/DDBJ databases">
        <title>Genome-scale phylogeny and comparative genomics of the fungal order Sordariales.</title>
        <authorList>
            <consortium name="Lawrence Berkeley National Laboratory"/>
            <person name="Hensen N."/>
            <person name="Bonometti L."/>
            <person name="Westerberg I."/>
            <person name="Brannstrom I.O."/>
            <person name="Guillou S."/>
            <person name="Cros-Aarteil S."/>
            <person name="Calhoun S."/>
            <person name="Haridas S."/>
            <person name="Kuo A."/>
            <person name="Mondo S."/>
            <person name="Pangilinan J."/>
            <person name="Riley R."/>
            <person name="LaButti K."/>
            <person name="Andreopoulos B."/>
            <person name="Lipzen A."/>
            <person name="Chen C."/>
            <person name="Yanf M."/>
            <person name="Daum C."/>
            <person name="Ng V."/>
            <person name="Clum A."/>
            <person name="Steindorff A."/>
            <person name="Ohm R."/>
            <person name="Martin F."/>
            <person name="Silar P."/>
            <person name="Natvig D."/>
            <person name="Lalanne C."/>
            <person name="Gautier V."/>
            <person name="Ament-velasquez S.L."/>
            <person name="Kruys A."/>
            <person name="Hutchinson M.I."/>
            <person name="Powell A.J."/>
            <person name="Barry K."/>
            <person name="Miller A.N."/>
            <person name="Grigoriev I.V."/>
            <person name="Debuchy R."/>
            <person name="Gladieux P."/>
            <person name="Thoren M.H."/>
            <person name="Johannesson H."/>
        </authorList>
    </citation>
    <scope>NUCLEOTIDE SEQUENCE</scope>
    <source>
        <strain evidence="2">SMH3187-1</strain>
    </source>
</reference>
<dbReference type="InterPro" id="IPR014710">
    <property type="entry name" value="RmlC-like_jellyroll"/>
</dbReference>
<evidence type="ECO:0000313" key="2">
    <source>
        <dbReference type="EMBL" id="KAK0754351.1"/>
    </source>
</evidence>
<dbReference type="SUPFAM" id="SSF51182">
    <property type="entry name" value="RmlC-like cupins"/>
    <property type="match status" value="1"/>
</dbReference>
<name>A0AA40KD02_9PEZI</name>